<evidence type="ECO:0000256" key="1">
    <source>
        <dbReference type="ARBA" id="ARBA00004123"/>
    </source>
</evidence>
<dbReference type="GO" id="GO:0003899">
    <property type="term" value="F:DNA-directed RNA polymerase activity"/>
    <property type="evidence" value="ECO:0007669"/>
    <property type="project" value="InterPro"/>
</dbReference>
<dbReference type="EMBL" id="CAVNYO010000033">
    <property type="protein sequence ID" value="CAK5263070.1"/>
    <property type="molecule type" value="Genomic_DNA"/>
</dbReference>
<dbReference type="InterPro" id="IPR006591">
    <property type="entry name" value="RNAP_P/RPABC4"/>
</dbReference>
<dbReference type="InterPro" id="IPR029040">
    <property type="entry name" value="RPABC4/Spt4"/>
</dbReference>
<dbReference type="PANTHER" id="PTHR12056">
    <property type="entry name" value="DNA-DIRECTED RNA POLYMERASES I, II, AND III"/>
    <property type="match status" value="1"/>
</dbReference>
<dbReference type="GO" id="GO:0005736">
    <property type="term" value="C:RNA polymerase I complex"/>
    <property type="evidence" value="ECO:0007669"/>
    <property type="project" value="TreeGrafter"/>
</dbReference>
<comment type="similarity">
    <text evidence="5">Belongs to the archaeal Rpo12/eukaryotic RPC10 RNA polymerase subunit family.</text>
</comment>
<proteinExistence type="inferred from homology"/>
<dbReference type="PANTHER" id="PTHR12056:SF2">
    <property type="entry name" value="GEO11084P1"/>
    <property type="match status" value="1"/>
</dbReference>
<keyword evidence="3" id="KW-0862">Zinc</keyword>
<dbReference type="GO" id="GO:0006351">
    <property type="term" value="P:DNA-templated transcription"/>
    <property type="evidence" value="ECO:0007669"/>
    <property type="project" value="InterPro"/>
</dbReference>
<dbReference type="GO" id="GO:0008270">
    <property type="term" value="F:zinc ion binding"/>
    <property type="evidence" value="ECO:0007669"/>
    <property type="project" value="InterPro"/>
</dbReference>
<keyword evidence="7" id="KW-1185">Reference proteome</keyword>
<accession>A0AAD2GTW3</accession>
<dbReference type="AlphaFoldDB" id="A0AAD2GTW3"/>
<evidence type="ECO:0000256" key="5">
    <source>
        <dbReference type="ARBA" id="ARBA00025770"/>
    </source>
</evidence>
<dbReference type="GO" id="GO:0005665">
    <property type="term" value="C:RNA polymerase II, core complex"/>
    <property type="evidence" value="ECO:0007669"/>
    <property type="project" value="TreeGrafter"/>
</dbReference>
<keyword evidence="2" id="KW-0479">Metal-binding</keyword>
<dbReference type="Proteomes" id="UP001295794">
    <property type="component" value="Unassembled WGS sequence"/>
</dbReference>
<dbReference type="SUPFAM" id="SSF63393">
    <property type="entry name" value="RNA polymerase subunits"/>
    <property type="match status" value="1"/>
</dbReference>
<evidence type="ECO:0000313" key="7">
    <source>
        <dbReference type="Proteomes" id="UP001295794"/>
    </source>
</evidence>
<comment type="caution">
    <text evidence="6">The sequence shown here is derived from an EMBL/GenBank/DDBJ whole genome shotgun (WGS) entry which is preliminary data.</text>
</comment>
<dbReference type="GO" id="GO:0003677">
    <property type="term" value="F:DNA binding"/>
    <property type="evidence" value="ECO:0007669"/>
    <property type="project" value="InterPro"/>
</dbReference>
<name>A0AAD2GTW3_9AGAR</name>
<evidence type="ECO:0000256" key="2">
    <source>
        <dbReference type="ARBA" id="ARBA00022723"/>
    </source>
</evidence>
<dbReference type="Gene3D" id="2.20.28.30">
    <property type="entry name" value="RNA polymerase ii, chain L"/>
    <property type="match status" value="1"/>
</dbReference>
<dbReference type="GO" id="GO:0005666">
    <property type="term" value="C:RNA polymerase III complex"/>
    <property type="evidence" value="ECO:0007669"/>
    <property type="project" value="TreeGrafter"/>
</dbReference>
<evidence type="ECO:0000313" key="6">
    <source>
        <dbReference type="EMBL" id="CAK5263070.1"/>
    </source>
</evidence>
<gene>
    <name evidence="6" type="ORF">MYCIT1_LOCUS2282</name>
</gene>
<dbReference type="InterPro" id="IPR039747">
    <property type="entry name" value="RPABC4"/>
</dbReference>
<protein>
    <submittedName>
        <fullName evidence="6">Uncharacterized protein</fullName>
    </submittedName>
</protein>
<evidence type="ECO:0000256" key="3">
    <source>
        <dbReference type="ARBA" id="ARBA00022833"/>
    </source>
</evidence>
<dbReference type="SMART" id="SM00659">
    <property type="entry name" value="RPOLCX"/>
    <property type="match status" value="1"/>
</dbReference>
<comment type="subcellular location">
    <subcellularLocation>
        <location evidence="1">Nucleus</location>
    </subcellularLocation>
</comment>
<evidence type="ECO:0000256" key="4">
    <source>
        <dbReference type="ARBA" id="ARBA00023242"/>
    </source>
</evidence>
<feature type="non-terminal residue" evidence="6">
    <location>
        <position position="1"/>
    </location>
</feature>
<dbReference type="Pfam" id="PF03604">
    <property type="entry name" value="Zn_ribbon_RPAB4"/>
    <property type="match status" value="1"/>
</dbReference>
<organism evidence="6 7">
    <name type="scientific">Mycena citricolor</name>
    <dbReference type="NCBI Taxonomy" id="2018698"/>
    <lineage>
        <taxon>Eukaryota</taxon>
        <taxon>Fungi</taxon>
        <taxon>Dikarya</taxon>
        <taxon>Basidiomycota</taxon>
        <taxon>Agaricomycotina</taxon>
        <taxon>Agaricomycetes</taxon>
        <taxon>Agaricomycetidae</taxon>
        <taxon>Agaricales</taxon>
        <taxon>Marasmiineae</taxon>
        <taxon>Mycenaceae</taxon>
        <taxon>Mycena</taxon>
    </lineage>
</organism>
<keyword evidence="4" id="KW-0539">Nucleus</keyword>
<sequence length="89" mass="10195">RGSASTLAVPFHGHVIALGFDHELPTRRRSCSRHPLRYFVLATAKGDHGIQLRGAAGQIKAREPIWCRECGHRIMYKKRTKRMVQFEAR</sequence>
<reference evidence="6" key="1">
    <citation type="submission" date="2023-11" db="EMBL/GenBank/DDBJ databases">
        <authorList>
            <person name="De Vega J J."/>
            <person name="De Vega J J."/>
        </authorList>
    </citation>
    <scope>NUCLEOTIDE SEQUENCE</scope>
</reference>